<organism evidence="2 3">
    <name type="scientific">Caerostris extrusa</name>
    <name type="common">Bark spider</name>
    <name type="synonym">Caerostris bankana</name>
    <dbReference type="NCBI Taxonomy" id="172846"/>
    <lineage>
        <taxon>Eukaryota</taxon>
        <taxon>Metazoa</taxon>
        <taxon>Ecdysozoa</taxon>
        <taxon>Arthropoda</taxon>
        <taxon>Chelicerata</taxon>
        <taxon>Arachnida</taxon>
        <taxon>Araneae</taxon>
        <taxon>Araneomorphae</taxon>
        <taxon>Entelegynae</taxon>
        <taxon>Araneoidea</taxon>
        <taxon>Araneidae</taxon>
        <taxon>Caerostris</taxon>
    </lineage>
</organism>
<accession>A0AAV4QCN9</accession>
<feature type="compositionally biased region" description="Pro residues" evidence="1">
    <location>
        <begin position="93"/>
        <end position="103"/>
    </location>
</feature>
<protein>
    <submittedName>
        <fullName evidence="2">Uncharacterized protein</fullName>
    </submittedName>
</protein>
<feature type="region of interest" description="Disordered" evidence="1">
    <location>
        <begin position="83"/>
        <end position="106"/>
    </location>
</feature>
<keyword evidence="3" id="KW-1185">Reference proteome</keyword>
<evidence type="ECO:0000313" key="2">
    <source>
        <dbReference type="EMBL" id="GIY07087.1"/>
    </source>
</evidence>
<name>A0AAV4QCN9_CAEEX</name>
<dbReference type="EMBL" id="BPLR01006048">
    <property type="protein sequence ID" value="GIY07087.1"/>
    <property type="molecule type" value="Genomic_DNA"/>
</dbReference>
<proteinExistence type="predicted"/>
<evidence type="ECO:0000313" key="3">
    <source>
        <dbReference type="Proteomes" id="UP001054945"/>
    </source>
</evidence>
<comment type="caution">
    <text evidence="2">The sequence shown here is derived from an EMBL/GenBank/DDBJ whole genome shotgun (WGS) entry which is preliminary data.</text>
</comment>
<dbReference type="Proteomes" id="UP001054945">
    <property type="component" value="Unassembled WGS sequence"/>
</dbReference>
<gene>
    <name evidence="2" type="ORF">CEXT_694711</name>
</gene>
<dbReference type="AlphaFoldDB" id="A0AAV4QCN9"/>
<sequence length="124" mass="13565">MPFSSGKLTKTHNFRELSLIQHWSGVRCPFAKPITLANSRGLFSSLFPNSISSYRAVSGNLLHSSHFPSLFLTDTSLTRASVNSKPSSQILKGPPPPTDPLPAPRIEGMNFDLPNTLCRQSNAK</sequence>
<reference evidence="2 3" key="1">
    <citation type="submission" date="2021-06" db="EMBL/GenBank/DDBJ databases">
        <title>Caerostris extrusa draft genome.</title>
        <authorList>
            <person name="Kono N."/>
            <person name="Arakawa K."/>
        </authorList>
    </citation>
    <scope>NUCLEOTIDE SEQUENCE [LARGE SCALE GENOMIC DNA]</scope>
</reference>
<evidence type="ECO:0000256" key="1">
    <source>
        <dbReference type="SAM" id="MobiDB-lite"/>
    </source>
</evidence>